<keyword evidence="3" id="KW-1185">Reference proteome</keyword>
<feature type="region of interest" description="Disordered" evidence="1">
    <location>
        <begin position="29"/>
        <end position="50"/>
    </location>
</feature>
<dbReference type="EMBL" id="JAWZYT010002572">
    <property type="protein sequence ID" value="KAK4303524.1"/>
    <property type="molecule type" value="Genomic_DNA"/>
</dbReference>
<reference evidence="2" key="1">
    <citation type="submission" date="2023-11" db="EMBL/GenBank/DDBJ databases">
        <title>Genome assemblies of two species of porcelain crab, Petrolisthes cinctipes and Petrolisthes manimaculis (Anomura: Porcellanidae).</title>
        <authorList>
            <person name="Angst P."/>
        </authorList>
    </citation>
    <scope>NUCLEOTIDE SEQUENCE</scope>
    <source>
        <strain evidence="2">PB745_02</strain>
        <tissue evidence="2">Gill</tissue>
    </source>
</reference>
<accession>A0AAE1P9P9</accession>
<name>A0AAE1P9P9_9EUCA</name>
<gene>
    <name evidence="2" type="ORF">Pmani_024467</name>
</gene>
<dbReference type="Proteomes" id="UP001292094">
    <property type="component" value="Unassembled WGS sequence"/>
</dbReference>
<proteinExistence type="predicted"/>
<evidence type="ECO:0000313" key="2">
    <source>
        <dbReference type="EMBL" id="KAK4303524.1"/>
    </source>
</evidence>
<evidence type="ECO:0000313" key="3">
    <source>
        <dbReference type="Proteomes" id="UP001292094"/>
    </source>
</evidence>
<sequence>MIRVVCGGLAVAFHVRASQQQLECGPAASVSTYASQPQGTPSLHDASGSSHQSHRWVFTATQDRRCVRGEWTPDTYSLQSGKLVS</sequence>
<protein>
    <submittedName>
        <fullName evidence="2">Uncharacterized protein</fullName>
    </submittedName>
</protein>
<dbReference type="AlphaFoldDB" id="A0AAE1P9P9"/>
<organism evidence="2 3">
    <name type="scientific">Petrolisthes manimaculis</name>
    <dbReference type="NCBI Taxonomy" id="1843537"/>
    <lineage>
        <taxon>Eukaryota</taxon>
        <taxon>Metazoa</taxon>
        <taxon>Ecdysozoa</taxon>
        <taxon>Arthropoda</taxon>
        <taxon>Crustacea</taxon>
        <taxon>Multicrustacea</taxon>
        <taxon>Malacostraca</taxon>
        <taxon>Eumalacostraca</taxon>
        <taxon>Eucarida</taxon>
        <taxon>Decapoda</taxon>
        <taxon>Pleocyemata</taxon>
        <taxon>Anomura</taxon>
        <taxon>Galatheoidea</taxon>
        <taxon>Porcellanidae</taxon>
        <taxon>Petrolisthes</taxon>
    </lineage>
</organism>
<comment type="caution">
    <text evidence="2">The sequence shown here is derived from an EMBL/GenBank/DDBJ whole genome shotgun (WGS) entry which is preliminary data.</text>
</comment>
<evidence type="ECO:0000256" key="1">
    <source>
        <dbReference type="SAM" id="MobiDB-lite"/>
    </source>
</evidence>